<sequence>MEASSILHSSPMLLWCWKNLGAGTSASLVMVPSISGAFLEARMLRIIEEEGERNQNIMAEDEENCFRCPFPISMLRRRLWPATMSKLGHLRKICTQLFHKQASNFCPNSGQVGEDLRHKDPMSTAPAVRTAQKLEASVITGVCWWLPGVEKSQ</sequence>
<dbReference type="EMBL" id="JARJCM010000086">
    <property type="protein sequence ID" value="KAJ7030933.1"/>
    <property type="molecule type" value="Genomic_DNA"/>
</dbReference>
<accession>A0AAD6SQY7</accession>
<keyword evidence="2" id="KW-1185">Reference proteome</keyword>
<protein>
    <submittedName>
        <fullName evidence="1">Uncharacterized protein</fullName>
    </submittedName>
</protein>
<dbReference type="Proteomes" id="UP001218188">
    <property type="component" value="Unassembled WGS sequence"/>
</dbReference>
<name>A0AAD6SQY7_9AGAR</name>
<evidence type="ECO:0000313" key="1">
    <source>
        <dbReference type="EMBL" id="KAJ7030933.1"/>
    </source>
</evidence>
<organism evidence="1 2">
    <name type="scientific">Mycena alexandri</name>
    <dbReference type="NCBI Taxonomy" id="1745969"/>
    <lineage>
        <taxon>Eukaryota</taxon>
        <taxon>Fungi</taxon>
        <taxon>Dikarya</taxon>
        <taxon>Basidiomycota</taxon>
        <taxon>Agaricomycotina</taxon>
        <taxon>Agaricomycetes</taxon>
        <taxon>Agaricomycetidae</taxon>
        <taxon>Agaricales</taxon>
        <taxon>Marasmiineae</taxon>
        <taxon>Mycenaceae</taxon>
        <taxon>Mycena</taxon>
    </lineage>
</organism>
<comment type="caution">
    <text evidence="1">The sequence shown here is derived from an EMBL/GenBank/DDBJ whole genome shotgun (WGS) entry which is preliminary data.</text>
</comment>
<proteinExistence type="predicted"/>
<evidence type="ECO:0000313" key="2">
    <source>
        <dbReference type="Proteomes" id="UP001218188"/>
    </source>
</evidence>
<dbReference type="AlphaFoldDB" id="A0AAD6SQY7"/>
<reference evidence="1" key="1">
    <citation type="submission" date="2023-03" db="EMBL/GenBank/DDBJ databases">
        <title>Massive genome expansion in bonnet fungi (Mycena s.s.) driven by repeated elements and novel gene families across ecological guilds.</title>
        <authorList>
            <consortium name="Lawrence Berkeley National Laboratory"/>
            <person name="Harder C.B."/>
            <person name="Miyauchi S."/>
            <person name="Viragh M."/>
            <person name="Kuo A."/>
            <person name="Thoen E."/>
            <person name="Andreopoulos B."/>
            <person name="Lu D."/>
            <person name="Skrede I."/>
            <person name="Drula E."/>
            <person name="Henrissat B."/>
            <person name="Morin E."/>
            <person name="Kohler A."/>
            <person name="Barry K."/>
            <person name="LaButti K."/>
            <person name="Morin E."/>
            <person name="Salamov A."/>
            <person name="Lipzen A."/>
            <person name="Mereny Z."/>
            <person name="Hegedus B."/>
            <person name="Baldrian P."/>
            <person name="Stursova M."/>
            <person name="Weitz H."/>
            <person name="Taylor A."/>
            <person name="Grigoriev I.V."/>
            <person name="Nagy L.G."/>
            <person name="Martin F."/>
            <person name="Kauserud H."/>
        </authorList>
    </citation>
    <scope>NUCLEOTIDE SEQUENCE</scope>
    <source>
        <strain evidence="1">CBHHK200</strain>
    </source>
</reference>
<gene>
    <name evidence="1" type="ORF">C8F04DRAFT_1186396</name>
</gene>